<comment type="caution">
    <text evidence="1">The sequence shown here is derived from an EMBL/GenBank/DDBJ whole genome shotgun (WGS) entry which is preliminary data.</text>
</comment>
<sequence>MARPIVDFPDAILATLGVLRARVASATFGTKAPEEYPTAPAAPYVAVAVDSSTVRYPVTETVSLRLAVWGVDDASGYALARHLRAVLLAYEGGPEVRSYGPLTGPIPTTDPATGSPLSTFTVAARLRPTIY</sequence>
<evidence type="ECO:0000313" key="2">
    <source>
        <dbReference type="Proteomes" id="UP000638648"/>
    </source>
</evidence>
<gene>
    <name evidence="1" type="ORF">HEB94_003094</name>
</gene>
<protein>
    <recommendedName>
        <fullName evidence="3">Tail terminator</fullName>
    </recommendedName>
</protein>
<organism evidence="1 2">
    <name type="scientific">Actinopolymorpha pittospori</name>
    <dbReference type="NCBI Taxonomy" id="648752"/>
    <lineage>
        <taxon>Bacteria</taxon>
        <taxon>Bacillati</taxon>
        <taxon>Actinomycetota</taxon>
        <taxon>Actinomycetes</taxon>
        <taxon>Propionibacteriales</taxon>
        <taxon>Actinopolymorphaceae</taxon>
        <taxon>Actinopolymorpha</taxon>
    </lineage>
</organism>
<dbReference type="AlphaFoldDB" id="A0A927MST1"/>
<dbReference type="RefSeq" id="WP_192750408.1">
    <property type="nucleotide sequence ID" value="NZ_BAABJL010000011.1"/>
</dbReference>
<name>A0A927MST1_9ACTN</name>
<dbReference type="EMBL" id="JADBEM010000001">
    <property type="protein sequence ID" value="MBE1606246.1"/>
    <property type="molecule type" value="Genomic_DNA"/>
</dbReference>
<proteinExistence type="predicted"/>
<reference evidence="1" key="1">
    <citation type="submission" date="2020-10" db="EMBL/GenBank/DDBJ databases">
        <title>Sequencing the genomes of 1000 actinobacteria strains.</title>
        <authorList>
            <person name="Klenk H.-P."/>
        </authorList>
    </citation>
    <scope>NUCLEOTIDE SEQUENCE</scope>
    <source>
        <strain evidence="1">DSM 45354</strain>
    </source>
</reference>
<keyword evidence="2" id="KW-1185">Reference proteome</keyword>
<accession>A0A927MST1</accession>
<evidence type="ECO:0000313" key="1">
    <source>
        <dbReference type="EMBL" id="MBE1606246.1"/>
    </source>
</evidence>
<dbReference type="Proteomes" id="UP000638648">
    <property type="component" value="Unassembled WGS sequence"/>
</dbReference>
<evidence type="ECO:0008006" key="3">
    <source>
        <dbReference type="Google" id="ProtNLM"/>
    </source>
</evidence>